<dbReference type="SUPFAM" id="SSF52172">
    <property type="entry name" value="CheY-like"/>
    <property type="match status" value="1"/>
</dbReference>
<protein>
    <submittedName>
        <fullName evidence="8">DNA-binding response regulator</fullName>
    </submittedName>
</protein>
<dbReference type="InterPro" id="IPR039420">
    <property type="entry name" value="WalR-like"/>
</dbReference>
<keyword evidence="1 5" id="KW-0597">Phosphoprotein</keyword>
<feature type="domain" description="Response regulatory" evidence="7">
    <location>
        <begin position="4"/>
        <end position="120"/>
    </location>
</feature>
<dbReference type="PANTHER" id="PTHR43214:SF41">
    <property type="entry name" value="NITRATE_NITRITE RESPONSE REGULATOR PROTEIN NARP"/>
    <property type="match status" value="1"/>
</dbReference>
<dbReference type="PRINTS" id="PR00038">
    <property type="entry name" value="HTHLUXR"/>
</dbReference>
<dbReference type="Pfam" id="PF00196">
    <property type="entry name" value="GerE"/>
    <property type="match status" value="1"/>
</dbReference>
<evidence type="ECO:0000313" key="8">
    <source>
        <dbReference type="EMBL" id="GGX70341.1"/>
    </source>
</evidence>
<dbReference type="PROSITE" id="PS50043">
    <property type="entry name" value="HTH_LUXR_2"/>
    <property type="match status" value="1"/>
</dbReference>
<evidence type="ECO:0000256" key="2">
    <source>
        <dbReference type="ARBA" id="ARBA00023015"/>
    </source>
</evidence>
<dbReference type="CDD" id="cd06170">
    <property type="entry name" value="LuxR_C_like"/>
    <property type="match status" value="1"/>
</dbReference>
<evidence type="ECO:0000256" key="3">
    <source>
        <dbReference type="ARBA" id="ARBA00023125"/>
    </source>
</evidence>
<evidence type="ECO:0000313" key="9">
    <source>
        <dbReference type="Proteomes" id="UP000600865"/>
    </source>
</evidence>
<dbReference type="RefSeq" id="WP_189585269.1">
    <property type="nucleotide sequence ID" value="NZ_BMYV01000002.1"/>
</dbReference>
<dbReference type="CDD" id="cd17535">
    <property type="entry name" value="REC_NarL-like"/>
    <property type="match status" value="1"/>
</dbReference>
<keyword evidence="9" id="KW-1185">Reference proteome</keyword>
<dbReference type="Pfam" id="PF00072">
    <property type="entry name" value="Response_reg"/>
    <property type="match status" value="1"/>
</dbReference>
<evidence type="ECO:0000259" key="6">
    <source>
        <dbReference type="PROSITE" id="PS50043"/>
    </source>
</evidence>
<dbReference type="SUPFAM" id="SSF46894">
    <property type="entry name" value="C-terminal effector domain of the bipartite response regulators"/>
    <property type="match status" value="1"/>
</dbReference>
<accession>A0A918KNX0</accession>
<dbReference type="InterPro" id="IPR016032">
    <property type="entry name" value="Sig_transdc_resp-reg_C-effctor"/>
</dbReference>
<evidence type="ECO:0000259" key="7">
    <source>
        <dbReference type="PROSITE" id="PS50110"/>
    </source>
</evidence>
<sequence>MTKTVLIADDHPFIAEGMEKAIKSVAGLRVIGKAFNGIEAIAAIKKFQPDCAVLDLSMPGANGMEVFLEAKRWSPNTKFIIVTGISAAVLFKQLYDAGIDGLFVKNAPAEQITDGILRVCAGHRVISDEVMAEIESVEAKKKLSNREVEVLNALSRGKNNREIAEALGLSPKTIDSHRTNLLRKMNVNSTAALLVKAIQTGILDVQ</sequence>
<dbReference type="AlphaFoldDB" id="A0A918KNX0"/>
<dbReference type="InterPro" id="IPR000792">
    <property type="entry name" value="Tscrpt_reg_LuxR_C"/>
</dbReference>
<keyword evidence="2" id="KW-0805">Transcription regulation</keyword>
<reference evidence="8 9" key="1">
    <citation type="journal article" date="2014" name="Int. J. Syst. Evol. Microbiol.">
        <title>Complete genome sequence of Corynebacterium casei LMG S-19264T (=DSM 44701T), isolated from a smear-ripened cheese.</title>
        <authorList>
            <consortium name="US DOE Joint Genome Institute (JGI-PGF)"/>
            <person name="Walter F."/>
            <person name="Albersmeier A."/>
            <person name="Kalinowski J."/>
            <person name="Ruckert C."/>
        </authorList>
    </citation>
    <scope>NUCLEOTIDE SEQUENCE [LARGE SCALE GENOMIC DNA]</scope>
    <source>
        <strain evidence="8 9">KCTC 23968</strain>
    </source>
</reference>
<dbReference type="SMART" id="SM00448">
    <property type="entry name" value="REC"/>
    <property type="match status" value="1"/>
</dbReference>
<dbReference type="Gene3D" id="3.40.50.2300">
    <property type="match status" value="1"/>
</dbReference>
<proteinExistence type="predicted"/>
<feature type="modified residue" description="4-aspartylphosphate" evidence="5">
    <location>
        <position position="55"/>
    </location>
</feature>
<dbReference type="GO" id="GO:0006355">
    <property type="term" value="P:regulation of DNA-templated transcription"/>
    <property type="evidence" value="ECO:0007669"/>
    <property type="project" value="InterPro"/>
</dbReference>
<dbReference type="Proteomes" id="UP000600865">
    <property type="component" value="Unassembled WGS sequence"/>
</dbReference>
<organism evidence="8 9">
    <name type="scientific">Litorimonas cladophorae</name>
    <dbReference type="NCBI Taxonomy" id="1220491"/>
    <lineage>
        <taxon>Bacteria</taxon>
        <taxon>Pseudomonadati</taxon>
        <taxon>Pseudomonadota</taxon>
        <taxon>Alphaproteobacteria</taxon>
        <taxon>Maricaulales</taxon>
        <taxon>Robiginitomaculaceae</taxon>
    </lineage>
</organism>
<dbReference type="GO" id="GO:0000160">
    <property type="term" value="P:phosphorelay signal transduction system"/>
    <property type="evidence" value="ECO:0007669"/>
    <property type="project" value="InterPro"/>
</dbReference>
<evidence type="ECO:0000256" key="5">
    <source>
        <dbReference type="PROSITE-ProRule" id="PRU00169"/>
    </source>
</evidence>
<dbReference type="PANTHER" id="PTHR43214">
    <property type="entry name" value="TWO-COMPONENT RESPONSE REGULATOR"/>
    <property type="match status" value="1"/>
</dbReference>
<gene>
    <name evidence="8" type="ORF">GCM10011309_20530</name>
</gene>
<dbReference type="GO" id="GO:0003677">
    <property type="term" value="F:DNA binding"/>
    <property type="evidence" value="ECO:0007669"/>
    <property type="project" value="UniProtKB-KW"/>
</dbReference>
<keyword evidence="4" id="KW-0804">Transcription</keyword>
<feature type="domain" description="HTH luxR-type" evidence="6">
    <location>
        <begin position="136"/>
        <end position="201"/>
    </location>
</feature>
<dbReference type="SMART" id="SM00421">
    <property type="entry name" value="HTH_LUXR"/>
    <property type="match status" value="1"/>
</dbReference>
<name>A0A918KNX0_9PROT</name>
<comment type="caution">
    <text evidence="8">The sequence shown here is derived from an EMBL/GenBank/DDBJ whole genome shotgun (WGS) entry which is preliminary data.</text>
</comment>
<evidence type="ECO:0000256" key="4">
    <source>
        <dbReference type="ARBA" id="ARBA00023163"/>
    </source>
</evidence>
<keyword evidence="3 8" id="KW-0238">DNA-binding</keyword>
<dbReference type="InterPro" id="IPR011006">
    <property type="entry name" value="CheY-like_superfamily"/>
</dbReference>
<evidence type="ECO:0000256" key="1">
    <source>
        <dbReference type="ARBA" id="ARBA00022553"/>
    </source>
</evidence>
<dbReference type="InterPro" id="IPR058245">
    <property type="entry name" value="NreC/VraR/RcsB-like_REC"/>
</dbReference>
<dbReference type="PROSITE" id="PS00622">
    <property type="entry name" value="HTH_LUXR_1"/>
    <property type="match status" value="1"/>
</dbReference>
<dbReference type="PROSITE" id="PS50110">
    <property type="entry name" value="RESPONSE_REGULATORY"/>
    <property type="match status" value="1"/>
</dbReference>
<dbReference type="EMBL" id="BMYV01000002">
    <property type="protein sequence ID" value="GGX70341.1"/>
    <property type="molecule type" value="Genomic_DNA"/>
</dbReference>
<dbReference type="InterPro" id="IPR001789">
    <property type="entry name" value="Sig_transdc_resp-reg_receiver"/>
</dbReference>